<proteinExistence type="predicted"/>
<evidence type="ECO:0000313" key="3">
    <source>
        <dbReference type="EMBL" id="MBB3052526.1"/>
    </source>
</evidence>
<dbReference type="PANTHER" id="PTHR35176">
    <property type="entry name" value="HEME OXYGENASE HI_0854-RELATED"/>
    <property type="match status" value="1"/>
</dbReference>
<comment type="caution">
    <text evidence="3">The sequence shown here is derived from an EMBL/GenBank/DDBJ whole genome shotgun (WGS) entry which is preliminary data.</text>
</comment>
<dbReference type="AlphaFoldDB" id="A0A839S452"/>
<dbReference type="Pfam" id="PF01243">
    <property type="entry name" value="PNPOx_N"/>
    <property type="match status" value="1"/>
</dbReference>
<organism evidence="3 4">
    <name type="scientific">Prauserella isguenensis</name>
    <dbReference type="NCBI Taxonomy" id="1470180"/>
    <lineage>
        <taxon>Bacteria</taxon>
        <taxon>Bacillati</taxon>
        <taxon>Actinomycetota</taxon>
        <taxon>Actinomycetes</taxon>
        <taxon>Pseudonocardiales</taxon>
        <taxon>Pseudonocardiaceae</taxon>
        <taxon>Prauserella</taxon>
    </lineage>
</organism>
<dbReference type="RefSeq" id="WP_183656897.1">
    <property type="nucleotide sequence ID" value="NZ_JACHWU010000004.1"/>
</dbReference>
<dbReference type="InterPro" id="IPR052019">
    <property type="entry name" value="F420H2_bilvrd_red/Heme_oxyg"/>
</dbReference>
<dbReference type="InterPro" id="IPR012349">
    <property type="entry name" value="Split_barrel_FMN-bd"/>
</dbReference>
<reference evidence="3 4" key="1">
    <citation type="submission" date="2020-08" db="EMBL/GenBank/DDBJ databases">
        <title>Genomic Encyclopedia of Type Strains, Phase III (KMG-III): the genomes of soil and plant-associated and newly described type strains.</title>
        <authorList>
            <person name="Whitman W."/>
        </authorList>
    </citation>
    <scope>NUCLEOTIDE SEQUENCE [LARGE SCALE GENOMIC DNA]</scope>
    <source>
        <strain evidence="3 4">CECT 8577</strain>
    </source>
</reference>
<dbReference type="SUPFAM" id="SSF50475">
    <property type="entry name" value="FMN-binding split barrel"/>
    <property type="match status" value="1"/>
</dbReference>
<keyword evidence="1" id="KW-0560">Oxidoreductase</keyword>
<dbReference type="InterPro" id="IPR011576">
    <property type="entry name" value="Pyridox_Oxase_N"/>
</dbReference>
<dbReference type="Proteomes" id="UP000550714">
    <property type="component" value="Unassembled WGS sequence"/>
</dbReference>
<evidence type="ECO:0000259" key="2">
    <source>
        <dbReference type="Pfam" id="PF01243"/>
    </source>
</evidence>
<evidence type="ECO:0000256" key="1">
    <source>
        <dbReference type="ARBA" id="ARBA00023002"/>
    </source>
</evidence>
<dbReference type="GO" id="GO:0016627">
    <property type="term" value="F:oxidoreductase activity, acting on the CH-CH group of donors"/>
    <property type="evidence" value="ECO:0007669"/>
    <property type="project" value="TreeGrafter"/>
</dbReference>
<dbReference type="GO" id="GO:0070967">
    <property type="term" value="F:coenzyme F420 binding"/>
    <property type="evidence" value="ECO:0007669"/>
    <property type="project" value="TreeGrafter"/>
</dbReference>
<dbReference type="GO" id="GO:0005829">
    <property type="term" value="C:cytosol"/>
    <property type="evidence" value="ECO:0007669"/>
    <property type="project" value="TreeGrafter"/>
</dbReference>
<dbReference type="Gene3D" id="2.30.110.10">
    <property type="entry name" value="Electron Transport, Fmn-binding Protein, Chain A"/>
    <property type="match status" value="1"/>
</dbReference>
<keyword evidence="4" id="KW-1185">Reference proteome</keyword>
<feature type="domain" description="Pyridoxamine 5'-phosphate oxidase N-terminal" evidence="2">
    <location>
        <begin position="32"/>
        <end position="160"/>
    </location>
</feature>
<accession>A0A839S452</accession>
<sequence length="178" mass="19227">MNGPPIVEAIPTVGRGTELTDAQAELEPLPWHEVERRLNTDAFCWLATVRPDGAPHVAPLFAVCSEARLFVCSKDTARKSRNLVADGRCVVSTDVDAAHVVVEGHGTRLSDQDTLRRASEGVADVYGWPTTVTGDVLDAPFGAPTSGGPPYAVFEIVPDKAFAFPLEGTFLPTRWRFP</sequence>
<protein>
    <recommendedName>
        <fullName evidence="2">Pyridoxamine 5'-phosphate oxidase N-terminal domain-containing protein</fullName>
    </recommendedName>
</protein>
<gene>
    <name evidence="3" type="ORF">FHS23_003560</name>
</gene>
<dbReference type="EMBL" id="JACHWU010000004">
    <property type="protein sequence ID" value="MBB3052526.1"/>
    <property type="molecule type" value="Genomic_DNA"/>
</dbReference>
<evidence type="ECO:0000313" key="4">
    <source>
        <dbReference type="Proteomes" id="UP000550714"/>
    </source>
</evidence>
<name>A0A839S452_9PSEU</name>
<dbReference type="PANTHER" id="PTHR35176:SF4">
    <property type="entry name" value="PYRIDOXAMINE 5'-PHOSPHATE OXIDASE-RELATED FMN-BINDING"/>
    <property type="match status" value="1"/>
</dbReference>